<protein>
    <submittedName>
        <fullName evidence="2">Uncharacterized protein</fullName>
    </submittedName>
</protein>
<comment type="caution">
    <text evidence="2">The sequence shown here is derived from an EMBL/GenBank/DDBJ whole genome shotgun (WGS) entry which is preliminary data.</text>
</comment>
<evidence type="ECO:0000313" key="2">
    <source>
        <dbReference type="EMBL" id="CAD6257798.1"/>
    </source>
</evidence>
<dbReference type="AlphaFoldDB" id="A0A811QHF3"/>
<name>A0A811QHF3_9POAL</name>
<proteinExistence type="predicted"/>
<gene>
    <name evidence="2" type="ORF">NCGR_LOCUS41282</name>
</gene>
<sequence>MAAGTRGQRRGTGPGGRRRGPSCARRLLLRWLLAPPPARPSPGRGGAKQGGSPPTRPSLCMDGADLARGHADLLLPSPPSLLFPGGSGEQRLRRARRQRRRRICGEESDLWRIYDEEADPTRPHQIRLSPVSDPVVVATISEPIATVVAFVSEPIATVSHSHPSRPLVLLPLPPHGQEASSTKPHTLVSVFPQITGPVLQFA</sequence>
<keyword evidence="3" id="KW-1185">Reference proteome</keyword>
<organism evidence="2 3">
    <name type="scientific">Miscanthus lutarioriparius</name>
    <dbReference type="NCBI Taxonomy" id="422564"/>
    <lineage>
        <taxon>Eukaryota</taxon>
        <taxon>Viridiplantae</taxon>
        <taxon>Streptophyta</taxon>
        <taxon>Embryophyta</taxon>
        <taxon>Tracheophyta</taxon>
        <taxon>Spermatophyta</taxon>
        <taxon>Magnoliopsida</taxon>
        <taxon>Liliopsida</taxon>
        <taxon>Poales</taxon>
        <taxon>Poaceae</taxon>
        <taxon>PACMAD clade</taxon>
        <taxon>Panicoideae</taxon>
        <taxon>Andropogonodae</taxon>
        <taxon>Andropogoneae</taxon>
        <taxon>Saccharinae</taxon>
        <taxon>Miscanthus</taxon>
    </lineage>
</organism>
<accession>A0A811QHF3</accession>
<dbReference type="Proteomes" id="UP000604825">
    <property type="component" value="Unassembled WGS sequence"/>
</dbReference>
<reference evidence="2" key="1">
    <citation type="submission" date="2020-10" db="EMBL/GenBank/DDBJ databases">
        <authorList>
            <person name="Han B."/>
            <person name="Lu T."/>
            <person name="Zhao Q."/>
            <person name="Huang X."/>
            <person name="Zhao Y."/>
        </authorList>
    </citation>
    <scope>NUCLEOTIDE SEQUENCE</scope>
</reference>
<dbReference type="EMBL" id="CAJGYO010000010">
    <property type="protein sequence ID" value="CAD6257798.1"/>
    <property type="molecule type" value="Genomic_DNA"/>
</dbReference>
<feature type="region of interest" description="Disordered" evidence="1">
    <location>
        <begin position="34"/>
        <end position="63"/>
    </location>
</feature>
<evidence type="ECO:0000256" key="1">
    <source>
        <dbReference type="SAM" id="MobiDB-lite"/>
    </source>
</evidence>
<evidence type="ECO:0000313" key="3">
    <source>
        <dbReference type="Proteomes" id="UP000604825"/>
    </source>
</evidence>
<feature type="region of interest" description="Disordered" evidence="1">
    <location>
        <begin position="1"/>
        <end position="22"/>
    </location>
</feature>